<organism evidence="1 2">
    <name type="scientific">Armillaria novae-zelandiae</name>
    <dbReference type="NCBI Taxonomy" id="153914"/>
    <lineage>
        <taxon>Eukaryota</taxon>
        <taxon>Fungi</taxon>
        <taxon>Dikarya</taxon>
        <taxon>Basidiomycota</taxon>
        <taxon>Agaricomycotina</taxon>
        <taxon>Agaricomycetes</taxon>
        <taxon>Agaricomycetidae</taxon>
        <taxon>Agaricales</taxon>
        <taxon>Marasmiineae</taxon>
        <taxon>Physalacriaceae</taxon>
        <taxon>Armillaria</taxon>
    </lineage>
</organism>
<accession>A0AA39P220</accession>
<comment type="caution">
    <text evidence="1">The sequence shown here is derived from an EMBL/GenBank/DDBJ whole genome shotgun (WGS) entry which is preliminary data.</text>
</comment>
<feature type="non-terminal residue" evidence="1">
    <location>
        <position position="1"/>
    </location>
</feature>
<dbReference type="Proteomes" id="UP001175227">
    <property type="component" value="Unassembled WGS sequence"/>
</dbReference>
<reference evidence="1" key="1">
    <citation type="submission" date="2023-06" db="EMBL/GenBank/DDBJ databases">
        <authorList>
            <consortium name="Lawrence Berkeley National Laboratory"/>
            <person name="Ahrendt S."/>
            <person name="Sahu N."/>
            <person name="Indic B."/>
            <person name="Wong-Bajracharya J."/>
            <person name="Merenyi Z."/>
            <person name="Ke H.-M."/>
            <person name="Monk M."/>
            <person name="Kocsube S."/>
            <person name="Drula E."/>
            <person name="Lipzen A."/>
            <person name="Balint B."/>
            <person name="Henrissat B."/>
            <person name="Andreopoulos B."/>
            <person name="Martin F.M."/>
            <person name="Harder C.B."/>
            <person name="Rigling D."/>
            <person name="Ford K.L."/>
            <person name="Foster G.D."/>
            <person name="Pangilinan J."/>
            <person name="Papanicolaou A."/>
            <person name="Barry K."/>
            <person name="LaButti K."/>
            <person name="Viragh M."/>
            <person name="Koriabine M."/>
            <person name="Yan M."/>
            <person name="Riley R."/>
            <person name="Champramary S."/>
            <person name="Plett K.L."/>
            <person name="Tsai I.J."/>
            <person name="Slot J."/>
            <person name="Sipos G."/>
            <person name="Plett J."/>
            <person name="Nagy L.G."/>
            <person name="Grigoriev I.V."/>
        </authorList>
    </citation>
    <scope>NUCLEOTIDE SEQUENCE</scope>
    <source>
        <strain evidence="1">ICMP 16352</strain>
    </source>
</reference>
<dbReference type="EMBL" id="JAUEPR010000021">
    <property type="protein sequence ID" value="KAK0476122.1"/>
    <property type="molecule type" value="Genomic_DNA"/>
</dbReference>
<evidence type="ECO:0008006" key="3">
    <source>
        <dbReference type="Google" id="ProtNLM"/>
    </source>
</evidence>
<keyword evidence="2" id="KW-1185">Reference proteome</keyword>
<evidence type="ECO:0000313" key="2">
    <source>
        <dbReference type="Proteomes" id="UP001175227"/>
    </source>
</evidence>
<protein>
    <recommendedName>
        <fullName evidence="3">Reverse transcriptase zinc-binding domain-containing protein</fullName>
    </recommendedName>
</protein>
<gene>
    <name evidence="1" type="ORF">IW261DRAFT_1339830</name>
</gene>
<name>A0AA39P220_9AGAR</name>
<proteinExistence type="predicted"/>
<evidence type="ECO:0000313" key="1">
    <source>
        <dbReference type="EMBL" id="KAK0476122.1"/>
    </source>
</evidence>
<sequence length="339" mass="39203">LKKNEDAGYIGVPNRNVIQATIANLRSRKQSTKITWTKTSNKLPEITKANDLARTGAGKEQDDLVDISIDPKLRITGAALSKLTQNRAYKAFREQKNRTLPVRNRTTANMRLAMEGARESFGTRPTEAQLWKSIRHRDIDRSTRYFLWMTMHDAYRIGGKWLNFAPQYHDRAYCTHCNNDIESMEHILVKCSSPGQKEVWDLTKSLLEWRNITWHTPKMSNILACAAPSFTSENGRRENGKERFFRIVVSSAVQTIWNARCERVIQRENAPFTSEEITNRWKKKINRRLELDCLMTRDRFGRKALKKDLVLHTWAGSILNEPQLPQDWMETDGVLVGIG</sequence>
<dbReference type="AlphaFoldDB" id="A0AA39P220"/>